<feature type="domain" description="Serine aminopeptidase S33" evidence="1">
    <location>
        <begin position="153"/>
        <end position="396"/>
    </location>
</feature>
<accession>A0AAU9NYN3</accession>
<proteinExistence type="predicted"/>
<evidence type="ECO:0000313" key="3">
    <source>
        <dbReference type="Proteomes" id="UP001157418"/>
    </source>
</evidence>
<sequence>MAQQLLWTPHKSFFNAMLSSGTPPHPFLVDPRSRFTYPLHRSNYSHPYLNSSINPVPFSNSPSTYINSSAFLSACSVVQKGKEVHQPQPPSSSTMPPPPNVSPFPPATTFFWGETPEEEFYKSQGVRNSKSYFETPNGKLFTQSWLPLNEDQPVKAAVFMTHGYGSDTSWCFQKICIEYAKWGYAVFAADLLGHGRSEGLHGYLGDMDKVAAASLSYFLSVRRSETYCKLPAFLFGESMGGMITMLMYFQSEPDTWTGLIFSAPLFVIPENMIPSKLHLTMYGLLFGFADTWAAMPDNKMVGKAIRDPEKLKIIAVNPKRYAGRPRVGTMREVVRVTNYIQNNFHKVTAPFLTLHGTADGVTCPTGSQMLYEKAASEDKALKMYEGMYHSLIQGEPDDAANLVLADMRAWIDKKAEKYGPKSNGN</sequence>
<dbReference type="Proteomes" id="UP001157418">
    <property type="component" value="Unassembled WGS sequence"/>
</dbReference>
<comment type="caution">
    <text evidence="2">The sequence shown here is derived from an EMBL/GenBank/DDBJ whole genome shotgun (WGS) entry which is preliminary data.</text>
</comment>
<gene>
    <name evidence="2" type="ORF">LVIROSA_LOCUS28537</name>
</gene>
<dbReference type="PANTHER" id="PTHR11614">
    <property type="entry name" value="PHOSPHOLIPASE-RELATED"/>
    <property type="match status" value="1"/>
</dbReference>
<dbReference type="Gene3D" id="3.40.50.1820">
    <property type="entry name" value="alpha/beta hydrolase"/>
    <property type="match status" value="1"/>
</dbReference>
<dbReference type="SUPFAM" id="SSF53474">
    <property type="entry name" value="alpha/beta-Hydrolases"/>
    <property type="match status" value="1"/>
</dbReference>
<organism evidence="2 3">
    <name type="scientific">Lactuca virosa</name>
    <dbReference type="NCBI Taxonomy" id="75947"/>
    <lineage>
        <taxon>Eukaryota</taxon>
        <taxon>Viridiplantae</taxon>
        <taxon>Streptophyta</taxon>
        <taxon>Embryophyta</taxon>
        <taxon>Tracheophyta</taxon>
        <taxon>Spermatophyta</taxon>
        <taxon>Magnoliopsida</taxon>
        <taxon>eudicotyledons</taxon>
        <taxon>Gunneridae</taxon>
        <taxon>Pentapetalae</taxon>
        <taxon>asterids</taxon>
        <taxon>campanulids</taxon>
        <taxon>Asterales</taxon>
        <taxon>Asteraceae</taxon>
        <taxon>Cichorioideae</taxon>
        <taxon>Cichorieae</taxon>
        <taxon>Lactucinae</taxon>
        <taxon>Lactuca</taxon>
    </lineage>
</organism>
<reference evidence="2 3" key="1">
    <citation type="submission" date="2022-01" db="EMBL/GenBank/DDBJ databases">
        <authorList>
            <person name="Xiong W."/>
            <person name="Schranz E."/>
        </authorList>
    </citation>
    <scope>NUCLEOTIDE SEQUENCE [LARGE SCALE GENOMIC DNA]</scope>
</reference>
<protein>
    <recommendedName>
        <fullName evidence="1">Serine aminopeptidase S33 domain-containing protein</fullName>
    </recommendedName>
</protein>
<dbReference type="FunFam" id="3.40.50.1820:FF:000192">
    <property type="entry name" value="Caffeoylshikimate esterase"/>
    <property type="match status" value="1"/>
</dbReference>
<evidence type="ECO:0000259" key="1">
    <source>
        <dbReference type="Pfam" id="PF12146"/>
    </source>
</evidence>
<evidence type="ECO:0000313" key="2">
    <source>
        <dbReference type="EMBL" id="CAH1442560.1"/>
    </source>
</evidence>
<dbReference type="AlphaFoldDB" id="A0AAU9NYN3"/>
<dbReference type="Pfam" id="PF12146">
    <property type="entry name" value="Hydrolase_4"/>
    <property type="match status" value="1"/>
</dbReference>
<name>A0AAU9NYN3_9ASTR</name>
<dbReference type="InterPro" id="IPR051044">
    <property type="entry name" value="MAG_DAG_Lipase"/>
</dbReference>
<dbReference type="InterPro" id="IPR022742">
    <property type="entry name" value="Hydrolase_4"/>
</dbReference>
<keyword evidence="3" id="KW-1185">Reference proteome</keyword>
<dbReference type="InterPro" id="IPR029058">
    <property type="entry name" value="AB_hydrolase_fold"/>
</dbReference>
<dbReference type="EMBL" id="CAKMRJ010005412">
    <property type="protein sequence ID" value="CAH1442560.1"/>
    <property type="molecule type" value="Genomic_DNA"/>
</dbReference>